<dbReference type="AlphaFoldDB" id="A0A1I0JFW0"/>
<gene>
    <name evidence="2" type="ORF">SAMN05216313_1294</name>
</gene>
<organism evidence="2 3">
    <name type="scientific">Enterocloster lavalensis</name>
    <dbReference type="NCBI Taxonomy" id="460384"/>
    <lineage>
        <taxon>Bacteria</taxon>
        <taxon>Bacillati</taxon>
        <taxon>Bacillota</taxon>
        <taxon>Clostridia</taxon>
        <taxon>Lachnospirales</taxon>
        <taxon>Lachnospiraceae</taxon>
        <taxon>Enterocloster</taxon>
    </lineage>
</organism>
<accession>A0A1I0JFW0</accession>
<evidence type="ECO:0000313" key="3">
    <source>
        <dbReference type="Proteomes" id="UP000198508"/>
    </source>
</evidence>
<feature type="transmembrane region" description="Helical" evidence="1">
    <location>
        <begin position="209"/>
        <end position="233"/>
    </location>
</feature>
<dbReference type="Proteomes" id="UP000198508">
    <property type="component" value="Unassembled WGS sequence"/>
</dbReference>
<sequence length="290" mass="33395">MSERAREFPCSRMDLPRVERWFARQAGEGKMISRLNMGLGNGVFEDILGRECHFCIRPYKAKLDKTVLSSAEFSQFRQQFEDLGWKFQCGLMNLAVFYSGDGERPAEPPEDRQETQKRLLQITAGAELGYVLMDLFWSAFTVLMLSYVLWDSRYRYCMERGAAPELFAAVYGIALLTVFLCMTVYRTLPHLQMRRTLRRGKQSPERLVFWDRWASIALSSAALAQMQMLVAWISGWRGSILLCALTIAMAPVNLILRYVWNRKARPHSWEKPLLCCGLAELVVLGLALIW</sequence>
<dbReference type="EMBL" id="FOIM01000029">
    <property type="protein sequence ID" value="SEU08286.1"/>
    <property type="molecule type" value="Genomic_DNA"/>
</dbReference>
<feature type="transmembrane region" description="Helical" evidence="1">
    <location>
        <begin position="128"/>
        <end position="149"/>
    </location>
</feature>
<proteinExistence type="predicted"/>
<name>A0A1I0JFW0_9FIRM</name>
<dbReference type="RefSeq" id="WP_139201196.1">
    <property type="nucleotide sequence ID" value="NZ_FOIM01000029.1"/>
</dbReference>
<feature type="transmembrane region" description="Helical" evidence="1">
    <location>
        <begin position="239"/>
        <end position="260"/>
    </location>
</feature>
<keyword evidence="3" id="KW-1185">Reference proteome</keyword>
<reference evidence="3" key="1">
    <citation type="submission" date="2016-10" db="EMBL/GenBank/DDBJ databases">
        <authorList>
            <person name="Varghese N."/>
            <person name="Submissions S."/>
        </authorList>
    </citation>
    <scope>NUCLEOTIDE SEQUENCE [LARGE SCALE GENOMIC DNA]</scope>
    <source>
        <strain evidence="3">NLAE-zl-G277</strain>
    </source>
</reference>
<protein>
    <recommendedName>
        <fullName evidence="4">DUF2812 domain-containing protein</fullName>
    </recommendedName>
</protein>
<evidence type="ECO:0000313" key="2">
    <source>
        <dbReference type="EMBL" id="SEU08286.1"/>
    </source>
</evidence>
<feature type="transmembrane region" description="Helical" evidence="1">
    <location>
        <begin position="169"/>
        <end position="188"/>
    </location>
</feature>
<keyword evidence="1" id="KW-1133">Transmembrane helix</keyword>
<evidence type="ECO:0000256" key="1">
    <source>
        <dbReference type="SAM" id="Phobius"/>
    </source>
</evidence>
<dbReference type="STRING" id="460384.SAMN05216313_1294"/>
<evidence type="ECO:0008006" key="4">
    <source>
        <dbReference type="Google" id="ProtNLM"/>
    </source>
</evidence>
<keyword evidence="1" id="KW-0472">Membrane</keyword>
<keyword evidence="1" id="KW-0812">Transmembrane</keyword>